<dbReference type="EMBL" id="WUAV01000005">
    <property type="protein sequence ID" value="KAF1753812.1"/>
    <property type="molecule type" value="Genomic_DNA"/>
</dbReference>
<evidence type="ECO:0000259" key="1">
    <source>
        <dbReference type="PROSITE" id="PS50181"/>
    </source>
</evidence>
<dbReference type="KEGG" id="crq:GCK72_020369"/>
<dbReference type="PANTHER" id="PTHR23015:SF26">
    <property type="entry name" value="F-BOX DOMAIN-CONTAINING PROTEIN"/>
    <property type="match status" value="1"/>
</dbReference>
<dbReference type="GO" id="GO:0045087">
    <property type="term" value="P:innate immune response"/>
    <property type="evidence" value="ECO:0007669"/>
    <property type="project" value="TreeGrafter"/>
</dbReference>
<dbReference type="PANTHER" id="PTHR23015">
    <property type="entry name" value="UNCHARACTERIZED C.ELEGANS PROTEIN"/>
    <property type="match status" value="1"/>
</dbReference>
<comment type="caution">
    <text evidence="2">The sequence shown here is derived from an EMBL/GenBank/DDBJ whole genome shotgun (WGS) entry which is preliminary data.</text>
</comment>
<gene>
    <name evidence="2" type="ORF">GCK72_020369</name>
</gene>
<dbReference type="Proteomes" id="UP000483820">
    <property type="component" value="Chromosome V"/>
</dbReference>
<dbReference type="RefSeq" id="XP_003116462.2">
    <property type="nucleotide sequence ID" value="XM_003116414.2"/>
</dbReference>
<dbReference type="InterPro" id="IPR040161">
    <property type="entry name" value="FB224"/>
</dbReference>
<feature type="domain" description="F-box" evidence="1">
    <location>
        <begin position="4"/>
        <end position="53"/>
    </location>
</feature>
<dbReference type="CTD" id="9820434"/>
<accession>A0A6A5GH23</accession>
<dbReference type="Pfam" id="PF01827">
    <property type="entry name" value="FTH"/>
    <property type="match status" value="1"/>
</dbReference>
<dbReference type="InterPro" id="IPR002900">
    <property type="entry name" value="DUF38/FTH_CAE_spp"/>
</dbReference>
<evidence type="ECO:0000313" key="3">
    <source>
        <dbReference type="Proteomes" id="UP000483820"/>
    </source>
</evidence>
<reference evidence="2 3" key="1">
    <citation type="submission" date="2019-12" db="EMBL/GenBank/DDBJ databases">
        <title>Chromosome-level assembly of the Caenorhabditis remanei genome.</title>
        <authorList>
            <person name="Teterina A.A."/>
            <person name="Willis J.H."/>
            <person name="Phillips P.C."/>
        </authorList>
    </citation>
    <scope>NUCLEOTIDE SEQUENCE [LARGE SCALE GENOMIC DNA]</scope>
    <source>
        <strain evidence="2 3">PX506</strain>
        <tissue evidence="2">Whole organism</tissue>
    </source>
</reference>
<dbReference type="GeneID" id="9820434"/>
<name>A0A6A5GH23_CAERE</name>
<dbReference type="AlphaFoldDB" id="A0A6A5GH23"/>
<evidence type="ECO:0000313" key="2">
    <source>
        <dbReference type="EMBL" id="KAF1753812.1"/>
    </source>
</evidence>
<sequence length="323" mass="37964">MCFQPSLIDLPYVVITKLLEVADFRSILVLQKVTSGLRNFIEDICPETHLKSISITLSFDSIYISMDPFLDWSIDVEYRRQENGCSVQYGMSKEHFLMNQDYLNILLNDFQVNLKNQKAILELLRISFEFFLEGFLLGIKEVLESRESPLKVRELEFEVKNQEEVMSVLPYVDSKSLHKISISSPDYLIDLKMDQIMQLEQWREVKELEMFNCVVSEPLTNFSHFRRAKMCVQSISSEDLFMLKEEFLASPNFESSTIKYKLFEENIFLTQLFGDPVIQGRDSWAFPYEDSDQSIQLTHYRNQTFCFSRVKSCLITCFYDKLV</sequence>
<dbReference type="InterPro" id="IPR001810">
    <property type="entry name" value="F-box_dom"/>
</dbReference>
<proteinExistence type="predicted"/>
<protein>
    <recommendedName>
        <fullName evidence="1">F-box domain-containing protein</fullName>
    </recommendedName>
</protein>
<dbReference type="PROSITE" id="PS50181">
    <property type="entry name" value="FBOX"/>
    <property type="match status" value="1"/>
</dbReference>
<organism evidence="2 3">
    <name type="scientific">Caenorhabditis remanei</name>
    <name type="common">Caenorhabditis vulgaris</name>
    <dbReference type="NCBI Taxonomy" id="31234"/>
    <lineage>
        <taxon>Eukaryota</taxon>
        <taxon>Metazoa</taxon>
        <taxon>Ecdysozoa</taxon>
        <taxon>Nematoda</taxon>
        <taxon>Chromadorea</taxon>
        <taxon>Rhabditida</taxon>
        <taxon>Rhabditina</taxon>
        <taxon>Rhabditomorpha</taxon>
        <taxon>Rhabditoidea</taxon>
        <taxon>Rhabditidae</taxon>
        <taxon>Peloderinae</taxon>
        <taxon>Caenorhabditis</taxon>
    </lineage>
</organism>